<dbReference type="RefSeq" id="WP_277276818.1">
    <property type="nucleotide sequence ID" value="NZ_DPOP01000050.1"/>
</dbReference>
<evidence type="ECO:0000313" key="2">
    <source>
        <dbReference type="Proteomes" id="UP000264179"/>
    </source>
</evidence>
<proteinExistence type="predicted"/>
<dbReference type="AlphaFoldDB" id="A0A3D5N5A1"/>
<organism evidence="1 2">
    <name type="scientific">Thalassospira lucentensis</name>
    <dbReference type="NCBI Taxonomy" id="168935"/>
    <lineage>
        <taxon>Bacteria</taxon>
        <taxon>Pseudomonadati</taxon>
        <taxon>Pseudomonadota</taxon>
        <taxon>Alphaproteobacteria</taxon>
        <taxon>Rhodospirillales</taxon>
        <taxon>Thalassospiraceae</taxon>
        <taxon>Thalassospira</taxon>
    </lineage>
</organism>
<dbReference type="EMBL" id="DPOP01000050">
    <property type="protein sequence ID" value="HCW66586.1"/>
    <property type="molecule type" value="Genomic_DNA"/>
</dbReference>
<gene>
    <name evidence="1" type="ORF">DHR80_05095</name>
</gene>
<dbReference type="Proteomes" id="UP000264179">
    <property type="component" value="Unassembled WGS sequence"/>
</dbReference>
<reference evidence="1 2" key="1">
    <citation type="journal article" date="2018" name="Nat. Biotechnol.">
        <title>A standardized bacterial taxonomy based on genome phylogeny substantially revises the tree of life.</title>
        <authorList>
            <person name="Parks D.H."/>
            <person name="Chuvochina M."/>
            <person name="Waite D.W."/>
            <person name="Rinke C."/>
            <person name="Skarshewski A."/>
            <person name="Chaumeil P.A."/>
            <person name="Hugenholtz P."/>
        </authorList>
    </citation>
    <scope>NUCLEOTIDE SEQUENCE [LARGE SCALE GENOMIC DNA]</scope>
    <source>
        <strain evidence="1">UBA9881</strain>
    </source>
</reference>
<sequence>MKTSDIRDYVCKADQFVLVEYVCIGQKQSPRTCKSACTTAFIDGAKRHLGPNAQLGFHQYKLELQTPFLQYDLKGEQEKEIKFYRQQGISEDFLAQVFLAPSSGIWFPSIEDLVRSGVVDEVRNSRMGDRDVNGVGACRAAPAICARLRRAQPST</sequence>
<accession>A0A3D5N5A1</accession>
<comment type="caution">
    <text evidence="1">The sequence shown here is derived from an EMBL/GenBank/DDBJ whole genome shotgun (WGS) entry which is preliminary data.</text>
</comment>
<name>A0A3D5N5A1_9PROT</name>
<evidence type="ECO:0000313" key="1">
    <source>
        <dbReference type="EMBL" id="HCW66586.1"/>
    </source>
</evidence>
<protein>
    <submittedName>
        <fullName evidence="1">Uncharacterized protein</fullName>
    </submittedName>
</protein>